<dbReference type="PANTHER" id="PTHR43677:SF4">
    <property type="entry name" value="QUINONE OXIDOREDUCTASE-LIKE PROTEIN 2"/>
    <property type="match status" value="1"/>
</dbReference>
<dbReference type="InterPro" id="IPR020843">
    <property type="entry name" value="ER"/>
</dbReference>
<comment type="caution">
    <text evidence="2">The sequence shown here is derived from an EMBL/GenBank/DDBJ whole genome shotgun (WGS) entry which is preliminary data.</text>
</comment>
<dbReference type="Pfam" id="PF08240">
    <property type="entry name" value="ADH_N"/>
    <property type="match status" value="1"/>
</dbReference>
<reference evidence="3" key="1">
    <citation type="journal article" date="2019" name="Int. J. Syst. Evol. Microbiol.">
        <title>The Global Catalogue of Microorganisms (GCM) 10K type strain sequencing project: providing services to taxonomists for standard genome sequencing and annotation.</title>
        <authorList>
            <consortium name="The Broad Institute Genomics Platform"/>
            <consortium name="The Broad Institute Genome Sequencing Center for Infectious Disease"/>
            <person name="Wu L."/>
            <person name="Ma J."/>
        </authorList>
    </citation>
    <scope>NUCLEOTIDE SEQUENCE [LARGE SCALE GENOMIC DNA]</scope>
    <source>
        <strain evidence="3">JCM 16578</strain>
    </source>
</reference>
<gene>
    <name evidence="2" type="ORF">GCM10022207_90950</name>
</gene>
<dbReference type="SUPFAM" id="SSF51735">
    <property type="entry name" value="NAD(P)-binding Rossmann-fold domains"/>
    <property type="match status" value="1"/>
</dbReference>
<dbReference type="InterPro" id="IPR011032">
    <property type="entry name" value="GroES-like_sf"/>
</dbReference>
<evidence type="ECO:0000259" key="1">
    <source>
        <dbReference type="SMART" id="SM00829"/>
    </source>
</evidence>
<proteinExistence type="predicted"/>
<dbReference type="CDD" id="cd08241">
    <property type="entry name" value="QOR1"/>
    <property type="match status" value="1"/>
</dbReference>
<dbReference type="PANTHER" id="PTHR43677">
    <property type="entry name" value="SHORT-CHAIN DEHYDROGENASE/REDUCTASE"/>
    <property type="match status" value="1"/>
</dbReference>
<dbReference type="Proteomes" id="UP001501563">
    <property type="component" value="Unassembled WGS sequence"/>
</dbReference>
<dbReference type="SMART" id="SM00829">
    <property type="entry name" value="PKS_ER"/>
    <property type="match status" value="1"/>
</dbReference>
<name>A0ABP7LTX5_9ACTN</name>
<dbReference type="EMBL" id="BAAAZA010000069">
    <property type="protein sequence ID" value="GAA3907300.1"/>
    <property type="molecule type" value="Genomic_DNA"/>
</dbReference>
<dbReference type="SUPFAM" id="SSF50129">
    <property type="entry name" value="GroES-like"/>
    <property type="match status" value="1"/>
</dbReference>
<protein>
    <submittedName>
        <fullName evidence="2">NADPH:quinone oxidoreductase family protein</fullName>
    </submittedName>
</protein>
<dbReference type="InterPro" id="IPR051397">
    <property type="entry name" value="Zn-ADH-like_protein"/>
</dbReference>
<feature type="domain" description="Enoyl reductase (ER)" evidence="1">
    <location>
        <begin position="51"/>
        <end position="358"/>
    </location>
</feature>
<evidence type="ECO:0000313" key="2">
    <source>
        <dbReference type="EMBL" id="GAA3907300.1"/>
    </source>
</evidence>
<keyword evidence="3" id="KW-1185">Reference proteome</keyword>
<dbReference type="Pfam" id="PF00107">
    <property type="entry name" value="ADH_zinc_N"/>
    <property type="match status" value="1"/>
</dbReference>
<sequence>MGRPDLVADAHLAEYDDHLQHMIKRNYQDWGDMFSGRAWRVVRFGEPQNAAELQEMSWAEPSSGQILIRVRTAGAGFPDLMMTGGRFPLLGAPPFGLGEEAAGEVVAVPPDSRFSVGDQVMGITGFLEGWGGYADYAYVREHSAILIPEGMTDEQAGGFPIGFRTAYAGLVERAPVQAGQTLLILGAAGSSGATALQLGKALGAMVIAVAGSREKAEFCARFGADHVLNHRTDDLTARIAEITGGRGVDLIYDPVGGDTATTVVKSLARNGRIAVVGLASGAPVALNPMDMMLRNYSAVGVLAIPHADPEAEAAVWSRLADLVEKGAITTPVGQVYGFDEVPRMIAEQSAPRPGKSVVRVLDSSS</sequence>
<dbReference type="Gene3D" id="3.40.50.720">
    <property type="entry name" value="NAD(P)-binding Rossmann-like Domain"/>
    <property type="match status" value="1"/>
</dbReference>
<dbReference type="InterPro" id="IPR013149">
    <property type="entry name" value="ADH-like_C"/>
</dbReference>
<accession>A0ABP7LTX5</accession>
<dbReference type="Gene3D" id="3.90.180.10">
    <property type="entry name" value="Medium-chain alcohol dehydrogenases, catalytic domain"/>
    <property type="match status" value="1"/>
</dbReference>
<evidence type="ECO:0000313" key="3">
    <source>
        <dbReference type="Proteomes" id="UP001501563"/>
    </source>
</evidence>
<organism evidence="2 3">
    <name type="scientific">Streptomyces lannensis</name>
    <dbReference type="NCBI Taxonomy" id="766498"/>
    <lineage>
        <taxon>Bacteria</taxon>
        <taxon>Bacillati</taxon>
        <taxon>Actinomycetota</taxon>
        <taxon>Actinomycetes</taxon>
        <taxon>Kitasatosporales</taxon>
        <taxon>Streptomycetaceae</taxon>
        <taxon>Streptomyces</taxon>
    </lineage>
</organism>
<dbReference type="InterPro" id="IPR013154">
    <property type="entry name" value="ADH-like_N"/>
</dbReference>
<dbReference type="InterPro" id="IPR036291">
    <property type="entry name" value="NAD(P)-bd_dom_sf"/>
</dbReference>